<dbReference type="EMBL" id="FWXF01000014">
    <property type="protein sequence ID" value="SMC25762.1"/>
    <property type="molecule type" value="Genomic_DNA"/>
</dbReference>
<dbReference type="RefSeq" id="WP_084058148.1">
    <property type="nucleotide sequence ID" value="NZ_FWXF01000014.1"/>
</dbReference>
<protein>
    <recommendedName>
        <fullName evidence="1">AMMECR1 domain-containing protein</fullName>
    </recommendedName>
</protein>
<dbReference type="InterPro" id="IPR027485">
    <property type="entry name" value="AMMECR1_N"/>
</dbReference>
<dbReference type="PANTHER" id="PTHR13016:SF0">
    <property type="entry name" value="AMME SYNDROME CANDIDATE GENE 1 PROTEIN"/>
    <property type="match status" value="1"/>
</dbReference>
<dbReference type="InterPro" id="IPR036071">
    <property type="entry name" value="AMMECR1_dom_sf"/>
</dbReference>
<name>A0A1W1XPI4_9BACT</name>
<dbReference type="SUPFAM" id="SSF143447">
    <property type="entry name" value="AMMECR1-like"/>
    <property type="match status" value="1"/>
</dbReference>
<dbReference type="NCBIfam" id="TIGR04335">
    <property type="entry name" value="AmmeMemoSam_A"/>
    <property type="match status" value="1"/>
</dbReference>
<dbReference type="Proteomes" id="UP000192783">
    <property type="component" value="Unassembled WGS sequence"/>
</dbReference>
<feature type="domain" description="AMMECR1" evidence="1">
    <location>
        <begin position="17"/>
        <end position="189"/>
    </location>
</feature>
<sequence length="189" mass="21576">MVEKRVRAGLDLGLSESEREELKRIALQALRHKLLGEESPRLRLDSHRLQEKRGAFVSLHKKGMLRGCIGYVEGRRPLWETVREAAVQAALSDPRFPPLRAEELPEVDLEISALTPLERMTDPMDFEVGRHGLVVRKGFMSGLLLPQVAVEHGWDKEQFLSWTCKKAGLSEDAWRRSGTEIYRFSADVF</sequence>
<dbReference type="InterPro" id="IPR027623">
    <property type="entry name" value="AmmeMemoSam_A"/>
</dbReference>
<dbReference type="OrthoDB" id="9782820at2"/>
<dbReference type="Pfam" id="PF01871">
    <property type="entry name" value="AMMECR1"/>
    <property type="match status" value="1"/>
</dbReference>
<dbReference type="HAMAP" id="MF_00645">
    <property type="entry name" value="AMMECR1"/>
    <property type="match status" value="1"/>
</dbReference>
<organism evidence="2 3">
    <name type="scientific">Desulfacinum hydrothermale DSM 13146</name>
    <dbReference type="NCBI Taxonomy" id="1121390"/>
    <lineage>
        <taxon>Bacteria</taxon>
        <taxon>Pseudomonadati</taxon>
        <taxon>Thermodesulfobacteriota</taxon>
        <taxon>Syntrophobacteria</taxon>
        <taxon>Syntrophobacterales</taxon>
        <taxon>Syntrophobacteraceae</taxon>
        <taxon>Desulfacinum</taxon>
    </lineage>
</organism>
<dbReference type="InterPro" id="IPR023473">
    <property type="entry name" value="AMMECR1"/>
</dbReference>
<dbReference type="PROSITE" id="PS51112">
    <property type="entry name" value="AMMECR1"/>
    <property type="match status" value="1"/>
</dbReference>
<gene>
    <name evidence="2" type="ORF">SAMN02746041_02425</name>
</gene>
<evidence type="ECO:0000313" key="2">
    <source>
        <dbReference type="EMBL" id="SMC25762.1"/>
    </source>
</evidence>
<dbReference type="AlphaFoldDB" id="A0A1W1XPI4"/>
<proteinExistence type="inferred from homology"/>
<dbReference type="Gene3D" id="3.30.1490.150">
    <property type="entry name" value="Hypothetical protein ph0010, domain 2"/>
    <property type="match status" value="1"/>
</dbReference>
<evidence type="ECO:0000259" key="1">
    <source>
        <dbReference type="PROSITE" id="PS51112"/>
    </source>
</evidence>
<dbReference type="STRING" id="1121390.SAMN02746041_02425"/>
<dbReference type="PANTHER" id="PTHR13016">
    <property type="entry name" value="AMMECR1 HOMOLOG"/>
    <property type="match status" value="1"/>
</dbReference>
<dbReference type="InterPro" id="IPR002733">
    <property type="entry name" value="AMMECR1_domain"/>
</dbReference>
<evidence type="ECO:0000313" key="3">
    <source>
        <dbReference type="Proteomes" id="UP000192783"/>
    </source>
</evidence>
<dbReference type="Gene3D" id="3.30.700.20">
    <property type="entry name" value="Hypothetical protein ph0010, domain 1"/>
    <property type="match status" value="1"/>
</dbReference>
<accession>A0A1W1XPI4</accession>
<dbReference type="InterPro" id="IPR023472">
    <property type="entry name" value="Uncharacterised_MJ0810"/>
</dbReference>
<reference evidence="2 3" key="1">
    <citation type="submission" date="2017-04" db="EMBL/GenBank/DDBJ databases">
        <authorList>
            <person name="Afonso C.L."/>
            <person name="Miller P.J."/>
            <person name="Scott M.A."/>
            <person name="Spackman E."/>
            <person name="Goraichik I."/>
            <person name="Dimitrov K.M."/>
            <person name="Suarez D.L."/>
            <person name="Swayne D.E."/>
        </authorList>
    </citation>
    <scope>NUCLEOTIDE SEQUENCE [LARGE SCALE GENOMIC DNA]</scope>
    <source>
        <strain evidence="2 3">DSM 13146</strain>
    </source>
</reference>
<keyword evidence="3" id="KW-1185">Reference proteome</keyword>
<dbReference type="NCBIfam" id="TIGR00296">
    <property type="entry name" value="TIGR00296 family protein"/>
    <property type="match status" value="1"/>
</dbReference>